<evidence type="ECO:0000313" key="2">
    <source>
        <dbReference type="Proteomes" id="UP001220217"/>
    </source>
</evidence>
<gene>
    <name evidence="1" type="ORF">PWO00_12975</name>
</gene>
<organism evidence="1 2">
    <name type="scientific">Priestia aryabhattai</name>
    <name type="common">Bacillus aryabhattai</name>
    <dbReference type="NCBI Taxonomy" id="412384"/>
    <lineage>
        <taxon>Bacteria</taxon>
        <taxon>Bacillati</taxon>
        <taxon>Bacillota</taxon>
        <taxon>Bacilli</taxon>
        <taxon>Bacillales</taxon>
        <taxon>Bacillaceae</taxon>
        <taxon>Priestia</taxon>
    </lineage>
</organism>
<protein>
    <submittedName>
        <fullName evidence="1">Uncharacterized protein</fullName>
    </submittedName>
</protein>
<dbReference type="AlphaFoldDB" id="A0ABD7X2L7"/>
<dbReference type="Proteomes" id="UP001220217">
    <property type="component" value="Chromosome"/>
</dbReference>
<accession>A0ABD7X2L7</accession>
<name>A0ABD7X2L7_PRIAR</name>
<proteinExistence type="predicted"/>
<evidence type="ECO:0000313" key="1">
    <source>
        <dbReference type="EMBL" id="WEA46833.1"/>
    </source>
</evidence>
<sequence length="90" mass="11058">MAKINHEHLSLNHGLYLSNMLMQDFYNEQSLSFREVWEYFKEDIIKTISKPNKWTIVHWWLDFYNDLYEENDAVKKIQIRCTILNGLRIY</sequence>
<reference evidence="1 2" key="1">
    <citation type="submission" date="2023-02" db="EMBL/GenBank/DDBJ databases">
        <title>Complete genome sequence of Priestia aryabhattai G5MAi6, a methanol-tolerant strain isolated from tap water in Hong Kong.</title>
        <authorList>
            <person name="Leung K.M."/>
            <person name="Lai G.K.K."/>
            <person name="Griffin S.D.J."/>
        </authorList>
    </citation>
    <scope>NUCLEOTIDE SEQUENCE [LARGE SCALE GENOMIC DNA]</scope>
    <source>
        <strain evidence="1 2">G5MAi6</strain>
    </source>
</reference>
<dbReference type="RefSeq" id="WP_275037526.1">
    <property type="nucleotide sequence ID" value="NZ_CP118718.1"/>
</dbReference>
<dbReference type="EMBL" id="CP118718">
    <property type="protein sequence ID" value="WEA46833.1"/>
    <property type="molecule type" value="Genomic_DNA"/>
</dbReference>